<keyword evidence="1" id="KW-0723">Serine/threonine-protein kinase</keyword>
<reference evidence="2" key="1">
    <citation type="submission" date="2024-07" db="EMBL/GenBank/DDBJ databases">
        <title>Two chromosome-level genome assemblies of Korean endemic species Abeliophyllum distichum and Forsythia ovata (Oleaceae).</title>
        <authorList>
            <person name="Jang H."/>
        </authorList>
    </citation>
    <scope>NUCLEOTIDE SEQUENCE [LARGE SCALE GENOMIC DNA]</scope>
</reference>
<keyword evidence="1" id="KW-0808">Transferase</keyword>
<protein>
    <submittedName>
        <fullName evidence="1">Non-specific serine/threonine protein kinase</fullName>
    </submittedName>
</protein>
<evidence type="ECO:0000313" key="1">
    <source>
        <dbReference type="EMBL" id="KAL2515185.1"/>
    </source>
</evidence>
<dbReference type="Proteomes" id="UP001604277">
    <property type="component" value="Unassembled WGS sequence"/>
</dbReference>
<evidence type="ECO:0000313" key="2">
    <source>
        <dbReference type="Proteomes" id="UP001604277"/>
    </source>
</evidence>
<accession>A0ABD1TQZ8</accession>
<comment type="caution">
    <text evidence="1">The sequence shown here is derived from an EMBL/GenBank/DDBJ whole genome shotgun (WGS) entry which is preliminary data.</text>
</comment>
<dbReference type="AlphaFoldDB" id="A0ABD1TQZ8"/>
<sequence length="118" mass="13517">MVTSCIHGHHIGMENNSMHNNGYFGDESAILKNHGDINQQNVVKFEVQSPTGQNLKEKCGDFLSILVLNFGSESERVGWENERRKMELKEGRNWEIKGINCWLKIVDLMHNFSSVKRG</sequence>
<dbReference type="GO" id="GO:0004674">
    <property type="term" value="F:protein serine/threonine kinase activity"/>
    <property type="evidence" value="ECO:0007669"/>
    <property type="project" value="UniProtKB-KW"/>
</dbReference>
<keyword evidence="1" id="KW-0418">Kinase</keyword>
<organism evidence="1 2">
    <name type="scientific">Forsythia ovata</name>
    <dbReference type="NCBI Taxonomy" id="205694"/>
    <lineage>
        <taxon>Eukaryota</taxon>
        <taxon>Viridiplantae</taxon>
        <taxon>Streptophyta</taxon>
        <taxon>Embryophyta</taxon>
        <taxon>Tracheophyta</taxon>
        <taxon>Spermatophyta</taxon>
        <taxon>Magnoliopsida</taxon>
        <taxon>eudicotyledons</taxon>
        <taxon>Gunneridae</taxon>
        <taxon>Pentapetalae</taxon>
        <taxon>asterids</taxon>
        <taxon>lamiids</taxon>
        <taxon>Lamiales</taxon>
        <taxon>Oleaceae</taxon>
        <taxon>Forsythieae</taxon>
        <taxon>Forsythia</taxon>
    </lineage>
</organism>
<proteinExistence type="predicted"/>
<keyword evidence="2" id="KW-1185">Reference proteome</keyword>
<dbReference type="EMBL" id="JBFOLJ010000008">
    <property type="protein sequence ID" value="KAL2515185.1"/>
    <property type="molecule type" value="Genomic_DNA"/>
</dbReference>
<name>A0ABD1TQZ8_9LAMI</name>
<gene>
    <name evidence="1" type="ORF">Fot_29156</name>
</gene>